<dbReference type="AlphaFoldDB" id="A0A6M5YXU0"/>
<sequence>MAAHRAQTLIRHSTPALTAKHYHKPDAAEMVADVAKLKRGGKT</sequence>
<dbReference type="Proteomes" id="UP000503447">
    <property type="component" value="Chromosome"/>
</dbReference>
<dbReference type="KEGG" id="ftj:FTUN_5800"/>
<organism evidence="1 2">
    <name type="scientific">Frigoriglobus tundricola</name>
    <dbReference type="NCBI Taxonomy" id="2774151"/>
    <lineage>
        <taxon>Bacteria</taxon>
        <taxon>Pseudomonadati</taxon>
        <taxon>Planctomycetota</taxon>
        <taxon>Planctomycetia</taxon>
        <taxon>Gemmatales</taxon>
        <taxon>Gemmataceae</taxon>
        <taxon>Frigoriglobus</taxon>
    </lineage>
</organism>
<name>A0A6M5YXU0_9BACT</name>
<keyword evidence="2" id="KW-1185">Reference proteome</keyword>
<protein>
    <submittedName>
        <fullName evidence="1">Putative integrase-recombinase protein</fullName>
    </submittedName>
</protein>
<gene>
    <name evidence="1" type="ORF">FTUN_5800</name>
</gene>
<proteinExistence type="predicted"/>
<dbReference type="EMBL" id="CP053452">
    <property type="protein sequence ID" value="QJW98216.1"/>
    <property type="molecule type" value="Genomic_DNA"/>
</dbReference>
<accession>A0A6M5YXU0</accession>
<reference evidence="2" key="1">
    <citation type="submission" date="2020-05" db="EMBL/GenBank/DDBJ databases">
        <title>Frigoriglobus tundricola gen. nov., sp. nov., a psychrotolerant cellulolytic planctomycete of the family Gemmataceae with two divergent copies of 16S rRNA gene.</title>
        <authorList>
            <person name="Kulichevskaya I.S."/>
            <person name="Ivanova A.A."/>
            <person name="Naumoff D.G."/>
            <person name="Beletsky A.V."/>
            <person name="Rijpstra W.I.C."/>
            <person name="Sinninghe Damste J.S."/>
            <person name="Mardanov A.V."/>
            <person name="Ravin N.V."/>
            <person name="Dedysh S.N."/>
        </authorList>
    </citation>
    <scope>NUCLEOTIDE SEQUENCE [LARGE SCALE GENOMIC DNA]</scope>
    <source>
        <strain evidence="2">PL17</strain>
    </source>
</reference>
<evidence type="ECO:0000313" key="1">
    <source>
        <dbReference type="EMBL" id="QJW98216.1"/>
    </source>
</evidence>
<evidence type="ECO:0000313" key="2">
    <source>
        <dbReference type="Proteomes" id="UP000503447"/>
    </source>
</evidence>
<dbReference type="RefSeq" id="WP_261361857.1">
    <property type="nucleotide sequence ID" value="NZ_CP053452.2"/>
</dbReference>